<protein>
    <submittedName>
        <fullName evidence="1">Uncharacterized protein</fullName>
    </submittedName>
</protein>
<dbReference type="AlphaFoldDB" id="X1T2E8"/>
<name>X1T2E8_9ZZZZ</name>
<sequence>LIQATQNPWNPKGIGACENVVWLVSGTDEAGVKDAII</sequence>
<feature type="non-terminal residue" evidence="1">
    <location>
        <position position="1"/>
    </location>
</feature>
<dbReference type="EMBL" id="BARW01008557">
    <property type="protein sequence ID" value="GAI85551.1"/>
    <property type="molecule type" value="Genomic_DNA"/>
</dbReference>
<accession>X1T2E8</accession>
<organism evidence="1">
    <name type="scientific">marine sediment metagenome</name>
    <dbReference type="NCBI Taxonomy" id="412755"/>
    <lineage>
        <taxon>unclassified sequences</taxon>
        <taxon>metagenomes</taxon>
        <taxon>ecological metagenomes</taxon>
    </lineage>
</organism>
<gene>
    <name evidence="1" type="ORF">S12H4_17491</name>
</gene>
<proteinExistence type="predicted"/>
<reference evidence="1" key="1">
    <citation type="journal article" date="2014" name="Front. Microbiol.">
        <title>High frequency of phylogenetically diverse reductive dehalogenase-homologous genes in deep subseafloor sedimentary metagenomes.</title>
        <authorList>
            <person name="Kawai M."/>
            <person name="Futagami T."/>
            <person name="Toyoda A."/>
            <person name="Takaki Y."/>
            <person name="Nishi S."/>
            <person name="Hori S."/>
            <person name="Arai W."/>
            <person name="Tsubouchi T."/>
            <person name="Morono Y."/>
            <person name="Uchiyama I."/>
            <person name="Ito T."/>
            <person name="Fujiyama A."/>
            <person name="Inagaki F."/>
            <person name="Takami H."/>
        </authorList>
    </citation>
    <scope>NUCLEOTIDE SEQUENCE</scope>
    <source>
        <strain evidence="1">Expedition CK06-06</strain>
    </source>
</reference>
<evidence type="ECO:0000313" key="1">
    <source>
        <dbReference type="EMBL" id="GAI85551.1"/>
    </source>
</evidence>
<comment type="caution">
    <text evidence="1">The sequence shown here is derived from an EMBL/GenBank/DDBJ whole genome shotgun (WGS) entry which is preliminary data.</text>
</comment>